<proteinExistence type="predicted"/>
<feature type="compositionally biased region" description="Polar residues" evidence="1">
    <location>
        <begin position="25"/>
        <end position="34"/>
    </location>
</feature>
<keyword evidence="3" id="KW-1185">Reference proteome</keyword>
<protein>
    <submittedName>
        <fullName evidence="2">Uncharacterized protein</fullName>
    </submittedName>
</protein>
<gene>
    <name evidence="2" type="ORF">ARMOST_03190</name>
</gene>
<evidence type="ECO:0000256" key="1">
    <source>
        <dbReference type="SAM" id="MobiDB-lite"/>
    </source>
</evidence>
<reference evidence="3" key="1">
    <citation type="journal article" date="2017" name="Nat. Ecol. Evol.">
        <title>Genome expansion and lineage-specific genetic innovations in the forest pathogenic fungi Armillaria.</title>
        <authorList>
            <person name="Sipos G."/>
            <person name="Prasanna A.N."/>
            <person name="Walter M.C."/>
            <person name="O'Connor E."/>
            <person name="Balint B."/>
            <person name="Krizsan K."/>
            <person name="Kiss B."/>
            <person name="Hess J."/>
            <person name="Varga T."/>
            <person name="Slot J."/>
            <person name="Riley R."/>
            <person name="Boka B."/>
            <person name="Rigling D."/>
            <person name="Barry K."/>
            <person name="Lee J."/>
            <person name="Mihaltcheva S."/>
            <person name="LaButti K."/>
            <person name="Lipzen A."/>
            <person name="Waldron R."/>
            <person name="Moloney N.M."/>
            <person name="Sperisen C."/>
            <person name="Kredics L."/>
            <person name="Vagvoelgyi C."/>
            <person name="Patrignani A."/>
            <person name="Fitzpatrick D."/>
            <person name="Nagy I."/>
            <person name="Doyle S."/>
            <person name="Anderson J.B."/>
            <person name="Grigoriev I.V."/>
            <person name="Gueldener U."/>
            <person name="Muensterkoetter M."/>
            <person name="Nagy L.G."/>
        </authorList>
    </citation>
    <scope>NUCLEOTIDE SEQUENCE [LARGE SCALE GENOMIC DNA]</scope>
    <source>
        <strain evidence="3">C18/9</strain>
    </source>
</reference>
<organism evidence="2 3">
    <name type="scientific">Armillaria ostoyae</name>
    <name type="common">Armillaria root rot fungus</name>
    <dbReference type="NCBI Taxonomy" id="47428"/>
    <lineage>
        <taxon>Eukaryota</taxon>
        <taxon>Fungi</taxon>
        <taxon>Dikarya</taxon>
        <taxon>Basidiomycota</taxon>
        <taxon>Agaricomycotina</taxon>
        <taxon>Agaricomycetes</taxon>
        <taxon>Agaricomycetidae</taxon>
        <taxon>Agaricales</taxon>
        <taxon>Marasmiineae</taxon>
        <taxon>Physalacriaceae</taxon>
        <taxon>Armillaria</taxon>
    </lineage>
</organism>
<sequence>MKQPVASSAQSSSPTPPDSAAADNMVSNYEKSASSVSICTADLPNVIEVGDSDDESDTESIKEIGIAEDDNKKKLHK</sequence>
<feature type="compositionally biased region" description="Low complexity" evidence="1">
    <location>
        <begin position="1"/>
        <end position="22"/>
    </location>
</feature>
<feature type="region of interest" description="Disordered" evidence="1">
    <location>
        <begin position="48"/>
        <end position="77"/>
    </location>
</feature>
<accession>A0A284QTV7</accession>
<evidence type="ECO:0000313" key="3">
    <source>
        <dbReference type="Proteomes" id="UP000219338"/>
    </source>
</evidence>
<feature type="region of interest" description="Disordered" evidence="1">
    <location>
        <begin position="1"/>
        <end position="34"/>
    </location>
</feature>
<evidence type="ECO:0000313" key="2">
    <source>
        <dbReference type="EMBL" id="SJK99879.1"/>
    </source>
</evidence>
<dbReference type="Proteomes" id="UP000219338">
    <property type="component" value="Unassembled WGS sequence"/>
</dbReference>
<dbReference type="EMBL" id="FUEG01000002">
    <property type="protein sequence ID" value="SJK99879.1"/>
    <property type="molecule type" value="Genomic_DNA"/>
</dbReference>
<name>A0A284QTV7_ARMOS</name>
<dbReference type="AlphaFoldDB" id="A0A284QTV7"/>